<comment type="caution">
    <text evidence="1">The sequence shown here is derived from an EMBL/GenBank/DDBJ whole genome shotgun (WGS) entry which is preliminary data.</text>
</comment>
<sequence length="184" mass="20988">MKKKYREFLFTIMCMLFILAVKLTAIPTVEGNFRISAQTIRSQVEKHRAIEHVLKKYNSPLVSYTGAFIDSCRKYNLNCYLLPAISGVESGFGHALIQDAKNPFGWGGGYMYFNSWENGIDTVAKGLHENYISKGLDNPYLIAPIYAPPSQTWAGNVNMYMQIFEREEEIVAKQFELLQKAEII</sequence>
<name>A0A2M8KRM2_9BACT</name>
<reference evidence="2" key="1">
    <citation type="submission" date="2017-09" db="EMBL/GenBank/DDBJ databases">
        <title>Depth-based differentiation of microbial function through sediment-hosted aquifers and enrichment of novel symbionts in the deep terrestrial subsurface.</title>
        <authorList>
            <person name="Probst A.J."/>
            <person name="Ladd B."/>
            <person name="Jarett J.K."/>
            <person name="Geller-Mcgrath D.E."/>
            <person name="Sieber C.M.K."/>
            <person name="Emerson J.B."/>
            <person name="Anantharaman K."/>
            <person name="Thomas B.C."/>
            <person name="Malmstrom R."/>
            <person name="Stieglmeier M."/>
            <person name="Klingl A."/>
            <person name="Woyke T."/>
            <person name="Ryan C.M."/>
            <person name="Banfield J.F."/>
        </authorList>
    </citation>
    <scope>NUCLEOTIDE SEQUENCE [LARGE SCALE GENOMIC DNA]</scope>
</reference>
<organism evidence="1 2">
    <name type="scientific">Candidatus Roizmanbacteria bacterium CG10_big_fil_rev_8_21_14_0_10_39_6</name>
    <dbReference type="NCBI Taxonomy" id="1974853"/>
    <lineage>
        <taxon>Bacteria</taxon>
        <taxon>Candidatus Roizmaniibacteriota</taxon>
    </lineage>
</organism>
<evidence type="ECO:0008006" key="3">
    <source>
        <dbReference type="Google" id="ProtNLM"/>
    </source>
</evidence>
<evidence type="ECO:0000313" key="1">
    <source>
        <dbReference type="EMBL" id="PJE62553.1"/>
    </source>
</evidence>
<evidence type="ECO:0000313" key="2">
    <source>
        <dbReference type="Proteomes" id="UP000229554"/>
    </source>
</evidence>
<proteinExistence type="predicted"/>
<protein>
    <recommendedName>
        <fullName evidence="3">Mannosyl-glycoprotein endo-beta-N-acetylglucosamidase-like domain-containing protein</fullName>
    </recommendedName>
</protein>
<gene>
    <name evidence="1" type="ORF">COU88_04370</name>
</gene>
<dbReference type="EMBL" id="PFED01000179">
    <property type="protein sequence ID" value="PJE62553.1"/>
    <property type="molecule type" value="Genomic_DNA"/>
</dbReference>
<dbReference type="AlphaFoldDB" id="A0A2M8KRM2"/>
<dbReference type="Proteomes" id="UP000229554">
    <property type="component" value="Unassembled WGS sequence"/>
</dbReference>
<accession>A0A2M8KRM2</accession>